<dbReference type="EC" id="3.1.4.55" evidence="2"/>
<dbReference type="CDD" id="cd16279">
    <property type="entry name" value="metallo-hydrolase-like_MBL-fold"/>
    <property type="match status" value="1"/>
</dbReference>
<dbReference type="Proteomes" id="UP000317421">
    <property type="component" value="Unassembled WGS sequence"/>
</dbReference>
<name>A0A5C6AKR2_9BACT</name>
<dbReference type="InterPro" id="IPR001279">
    <property type="entry name" value="Metallo-B-lactamas"/>
</dbReference>
<feature type="domain" description="Metallo-beta-lactamase" evidence="1">
    <location>
        <begin position="44"/>
        <end position="243"/>
    </location>
</feature>
<keyword evidence="2" id="KW-0378">Hydrolase</keyword>
<dbReference type="EMBL" id="SJPR01000001">
    <property type="protein sequence ID" value="TWT99611.1"/>
    <property type="molecule type" value="Genomic_DNA"/>
</dbReference>
<keyword evidence="3" id="KW-1185">Reference proteome</keyword>
<dbReference type="GO" id="GO:0103043">
    <property type="term" value="F:phosphoribosyl 1,2-cyclic phosphate phosphodiesterase activity"/>
    <property type="evidence" value="ECO:0007669"/>
    <property type="project" value="UniProtKB-EC"/>
</dbReference>
<dbReference type="AlphaFoldDB" id="A0A5C6AKR2"/>
<organism evidence="2 3">
    <name type="scientific">Botrimarina colliarenosi</name>
    <dbReference type="NCBI Taxonomy" id="2528001"/>
    <lineage>
        <taxon>Bacteria</taxon>
        <taxon>Pseudomonadati</taxon>
        <taxon>Planctomycetota</taxon>
        <taxon>Planctomycetia</taxon>
        <taxon>Pirellulales</taxon>
        <taxon>Lacipirellulaceae</taxon>
        <taxon>Botrimarina</taxon>
    </lineage>
</organism>
<dbReference type="PANTHER" id="PTHR42663">
    <property type="entry name" value="HYDROLASE C777.06C-RELATED-RELATED"/>
    <property type="match status" value="1"/>
</dbReference>
<sequence>MSLEVATVDITGQMVVLGTGTSVGVPSIGCGCHVCTSTNPKNKRTRCSVILGLPEGNLLIDTAPDMRQQLLREGIGLVHAVLYTHEHADHLFGLDDLRLMQFYLGGPVPLYCEEWTEQRIRKSFDYAFERRPNLHRGAVPELRFERIGPADRGWPEIDVLGARITAVRQQHGPNFSTLGFRFGNVAYCTDLNAMPDESKERLQGLDVLVLDALREKGHTTHLNLAEAVSLAEELGAKRVYFTHMAHDLEHEATCAALPEGMDLAYDGLRIPLS</sequence>
<proteinExistence type="predicted"/>
<accession>A0A5C6AKR2</accession>
<dbReference type="Gene3D" id="3.60.15.10">
    <property type="entry name" value="Ribonuclease Z/Hydroxyacylglutathione hydrolase-like"/>
    <property type="match status" value="1"/>
</dbReference>
<evidence type="ECO:0000259" key="1">
    <source>
        <dbReference type="SMART" id="SM00849"/>
    </source>
</evidence>
<evidence type="ECO:0000313" key="3">
    <source>
        <dbReference type="Proteomes" id="UP000317421"/>
    </source>
</evidence>
<dbReference type="InterPro" id="IPR036866">
    <property type="entry name" value="RibonucZ/Hydroxyglut_hydro"/>
</dbReference>
<comment type="caution">
    <text evidence="2">The sequence shown here is derived from an EMBL/GenBank/DDBJ whole genome shotgun (WGS) entry which is preliminary data.</text>
</comment>
<evidence type="ECO:0000313" key="2">
    <source>
        <dbReference type="EMBL" id="TWT99611.1"/>
    </source>
</evidence>
<dbReference type="PANTHER" id="PTHR42663:SF6">
    <property type="entry name" value="HYDROLASE C777.06C-RELATED"/>
    <property type="match status" value="1"/>
</dbReference>
<protein>
    <submittedName>
        <fullName evidence="2">Phosphoribosyl 1,2-cyclic phosphodiesterase</fullName>
        <ecNumber evidence="2">3.1.4.55</ecNumber>
    </submittedName>
</protein>
<dbReference type="RefSeq" id="WP_231934263.1">
    <property type="nucleotide sequence ID" value="NZ_SJPR01000001.1"/>
</dbReference>
<reference evidence="2 3" key="1">
    <citation type="submission" date="2019-02" db="EMBL/GenBank/DDBJ databases">
        <title>Deep-cultivation of Planctomycetes and their phenomic and genomic characterization uncovers novel biology.</title>
        <authorList>
            <person name="Wiegand S."/>
            <person name="Jogler M."/>
            <person name="Boedeker C."/>
            <person name="Pinto D."/>
            <person name="Vollmers J."/>
            <person name="Rivas-Marin E."/>
            <person name="Kohn T."/>
            <person name="Peeters S.H."/>
            <person name="Heuer A."/>
            <person name="Rast P."/>
            <person name="Oberbeckmann S."/>
            <person name="Bunk B."/>
            <person name="Jeske O."/>
            <person name="Meyerdierks A."/>
            <person name="Storesund J.E."/>
            <person name="Kallscheuer N."/>
            <person name="Luecker S."/>
            <person name="Lage O.M."/>
            <person name="Pohl T."/>
            <person name="Merkel B.J."/>
            <person name="Hornburger P."/>
            <person name="Mueller R.-W."/>
            <person name="Bruemmer F."/>
            <person name="Labrenz M."/>
            <person name="Spormann A.M."/>
            <person name="Op Den Camp H."/>
            <person name="Overmann J."/>
            <person name="Amann R."/>
            <person name="Jetten M.S.M."/>
            <person name="Mascher T."/>
            <person name="Medema M.H."/>
            <person name="Devos D.P."/>
            <person name="Kaster A.-K."/>
            <person name="Ovreas L."/>
            <person name="Rohde M."/>
            <person name="Galperin M.Y."/>
            <person name="Jogler C."/>
        </authorList>
    </citation>
    <scope>NUCLEOTIDE SEQUENCE [LARGE SCALE GENOMIC DNA]</scope>
    <source>
        <strain evidence="2 3">Pla108</strain>
    </source>
</reference>
<dbReference type="Pfam" id="PF12706">
    <property type="entry name" value="Lactamase_B_2"/>
    <property type="match status" value="1"/>
</dbReference>
<gene>
    <name evidence="2" type="primary">phnP</name>
    <name evidence="2" type="ORF">Pla108_05540</name>
</gene>
<dbReference type="SUPFAM" id="SSF56281">
    <property type="entry name" value="Metallo-hydrolase/oxidoreductase"/>
    <property type="match status" value="1"/>
</dbReference>
<dbReference type="SMART" id="SM00849">
    <property type="entry name" value="Lactamase_B"/>
    <property type="match status" value="1"/>
</dbReference>